<dbReference type="STRING" id="265719.SAMN04488509_102441"/>
<evidence type="ECO:0000313" key="6">
    <source>
        <dbReference type="Proteomes" id="UP000199603"/>
    </source>
</evidence>
<protein>
    <submittedName>
        <fullName evidence="5">Alpha-1,6-glucosidases, pullulanase-type</fullName>
    </submittedName>
</protein>
<comment type="similarity">
    <text evidence="1">Belongs to the glycosyl hydrolase 13 family.</text>
</comment>
<dbReference type="Pfam" id="PF11852">
    <property type="entry name" value="Pullul_strch_C"/>
    <property type="match status" value="1"/>
</dbReference>
<evidence type="ECO:0000313" key="5">
    <source>
        <dbReference type="EMBL" id="SDD43470.1"/>
    </source>
</evidence>
<dbReference type="InterPro" id="IPR013780">
    <property type="entry name" value="Glyco_hydro_b"/>
</dbReference>
<dbReference type="InterPro" id="IPR011839">
    <property type="entry name" value="Pullul_strch"/>
</dbReference>
<keyword evidence="6" id="KW-1185">Reference proteome</keyword>
<name>A0A1G6UPW7_9GAMM</name>
<evidence type="ECO:0000259" key="4">
    <source>
        <dbReference type="SMART" id="SM00642"/>
    </source>
</evidence>
<dbReference type="SUPFAM" id="SSF81296">
    <property type="entry name" value="E set domains"/>
    <property type="match status" value="2"/>
</dbReference>
<feature type="domain" description="Glycosyl hydrolase family 13 catalytic" evidence="4">
    <location>
        <begin position="749"/>
        <end position="1148"/>
    </location>
</feature>
<dbReference type="NCBIfam" id="TIGR02103">
    <property type="entry name" value="pullul_strch"/>
    <property type="match status" value="1"/>
</dbReference>
<dbReference type="InterPro" id="IPR004193">
    <property type="entry name" value="Glyco_hydro_13_N"/>
</dbReference>
<dbReference type="InterPro" id="IPR024561">
    <property type="entry name" value="Pullul_strch_C"/>
</dbReference>
<keyword evidence="3" id="KW-0732">Signal</keyword>
<dbReference type="CDD" id="cd02860">
    <property type="entry name" value="E_set_Pullulanase"/>
    <property type="match status" value="1"/>
</dbReference>
<dbReference type="InterPro" id="IPR017853">
    <property type="entry name" value="GH"/>
</dbReference>
<dbReference type="EMBL" id="FNAG01000002">
    <property type="protein sequence ID" value="SDD43470.1"/>
    <property type="molecule type" value="Genomic_DNA"/>
</dbReference>
<dbReference type="Proteomes" id="UP000199603">
    <property type="component" value="Unassembled WGS sequence"/>
</dbReference>
<dbReference type="SUPFAM" id="SSF51445">
    <property type="entry name" value="(Trans)glycosidases"/>
    <property type="match status" value="1"/>
</dbReference>
<evidence type="ECO:0000256" key="1">
    <source>
        <dbReference type="ARBA" id="ARBA00008061"/>
    </source>
</evidence>
<dbReference type="InterPro" id="IPR054409">
    <property type="entry name" value="X25_BaPul-like"/>
</dbReference>
<dbReference type="Gene3D" id="2.60.40.1180">
    <property type="entry name" value="Golgi alpha-mannosidase II"/>
    <property type="match status" value="1"/>
</dbReference>
<dbReference type="PANTHER" id="PTHR43002">
    <property type="entry name" value="GLYCOGEN DEBRANCHING ENZYME"/>
    <property type="match status" value="1"/>
</dbReference>
<accession>A0A1G6UPW7</accession>
<feature type="chain" id="PRO_5011597157" evidence="3">
    <location>
        <begin position="24"/>
        <end position="1397"/>
    </location>
</feature>
<dbReference type="CDD" id="cd12962">
    <property type="entry name" value="X25_BaPul_like"/>
    <property type="match status" value="4"/>
</dbReference>
<dbReference type="GO" id="GO:0051060">
    <property type="term" value="F:pullulanase activity"/>
    <property type="evidence" value="ECO:0007669"/>
    <property type="project" value="InterPro"/>
</dbReference>
<evidence type="ECO:0000256" key="2">
    <source>
        <dbReference type="ARBA" id="ARBA00023295"/>
    </source>
</evidence>
<dbReference type="InterPro" id="IPR014756">
    <property type="entry name" value="Ig_E-set"/>
</dbReference>
<proteinExistence type="inferred from homology"/>
<sequence length="1397" mass="151098">MYRSATSIAALALALVAATGLHANSPQPERVTLVGNLQQAIGCSENWSPPCDASQLAFDEEDGVWQARFDLPAGSYEYKVALNGGWDSNFGAGGAPGGGNIALNLTNPASLKFYFRSGTNFITEPVSSLIPVAVGSFQRAIGCANDWDPTCLRGWMEDPERVGVYRATAALPAGNFEAKVAMNESWDLNYGAGGVQGGANIAFEVGEACSLQEFRFDGLSNQLTVAPAPAAPQPASVTIAGSLQQALGCSDNWSPACTASRLTYSSRSDVWRGEFLLPAGSYEYKAALNGSWDENYGAGAASGGANIALSADGQPIRFYFSNRTKWVTDSRNTPIAVAVGSFQSELGCAGDWQPECLAAWLQDPDNDGFATFEARLPAGSYEAKMAINESWAENYGAGGAPGGANIAFDVPEGCGLTYFSFDRASKVLSISSSAVAPRGNLAQSRAHFIDARTLAWNAGSDDARFALHHSADASLRLTGAGVENGQSIALEVIAGGLSAEQRARWPHLANYRALRLPELPRAELAQILRGQIALAARSPADVPLDATGVQIPGVLDALYRTDRPLGPVVTGSGVSLHLWAPTARRVELLRFAGSNPNAAPTRHAMSFDAASGVWSVSGPRDWNRQFYLFEVEVFAPTTRRIETNRVTDPYSLSLAADSTLSQIVDLDEAALMPPLFRLTPKPELRAHEDSLLYELHVRDFSWTDEGVPAAQRGTFAAFAHPASTGMRHLRGLAKAGFSHVHLLPAFDQANIPERRQDQQSVPFAELEALPPDSEQQQALTEAIRDADGFNWGYDPWHYTVPEGSYSTDPDGPARIREFRQMVQALNLSGLRVVMDVVYNHTNAAGQNAKSVLDRVVPGYYHRLNNAGYVEQSSCCPNTASEHAMMERLMIDSVLTWARAYRVDGFRFDLMAHHSRDNLLKLRAALDRLTLARDGVDGRSIILYGEGWNFGEVANNARFIQASQANLAGTGIGTFSDRSRDAIRGGNPFGDIREQGLISGLALAPNGFQGAGSGELAQLLHLSDLARIGLAGDLADFEFTNAQGQRVRADQVDYFGQRAGYTGDPAEHIKYIEAHDNETLFDVLQLKLASTTPLDERVRVQNLGHSLMLLGQGIPFFHAGQEILRSKSGDRDSYNSGDWFNAIDWTRNRHGWSRGLPPAEKNAGVWPLLRPLLADVSRRPQRAQMDASLQHVAEMSQVRMSSRLFRLRTAEQVKQHLRFHNTGPQQLPGLIAFELADEAGALERRWKRILGLINVRPDAATLQLPEHAARALQLHPQLRRSADARTRASTVAAGRFEVGARTSAVFVEARSAVEQLVLLRSDVTAARDSGAIRAPRVQALLSLLDSTERHLQGGRGNSARVTLLAFSGIVVAASLVGDIEAATARTLVEHAAVLVESI</sequence>
<dbReference type="Pfam" id="PF17967">
    <property type="entry name" value="Pullulanase_N2"/>
    <property type="match status" value="1"/>
</dbReference>
<dbReference type="GO" id="GO:0005975">
    <property type="term" value="P:carbohydrate metabolic process"/>
    <property type="evidence" value="ECO:0007669"/>
    <property type="project" value="InterPro"/>
</dbReference>
<dbReference type="SMART" id="SM00642">
    <property type="entry name" value="Aamy"/>
    <property type="match status" value="1"/>
</dbReference>
<evidence type="ECO:0000256" key="3">
    <source>
        <dbReference type="SAM" id="SignalP"/>
    </source>
</evidence>
<dbReference type="Gene3D" id="2.60.40.10">
    <property type="entry name" value="Immunoglobulins"/>
    <property type="match status" value="5"/>
</dbReference>
<dbReference type="RefSeq" id="WP_176764042.1">
    <property type="nucleotide sequence ID" value="NZ_FNAG01000002.1"/>
</dbReference>
<dbReference type="CDD" id="cd11341">
    <property type="entry name" value="AmyAc_Pullulanase_LD-like"/>
    <property type="match status" value="1"/>
</dbReference>
<dbReference type="Gene3D" id="2.60.40.1130">
    <property type="entry name" value="Rab geranylgeranyltransferase alpha-subunit, insert domain"/>
    <property type="match status" value="1"/>
</dbReference>
<dbReference type="SUPFAM" id="SSF51011">
    <property type="entry name" value="Glycosyl hydrolase domain"/>
    <property type="match status" value="1"/>
</dbReference>
<feature type="signal peptide" evidence="3">
    <location>
        <begin position="1"/>
        <end position="23"/>
    </location>
</feature>
<keyword evidence="2" id="KW-0326">Glycosidase</keyword>
<dbReference type="Gene3D" id="3.20.20.80">
    <property type="entry name" value="Glycosidases"/>
    <property type="match status" value="1"/>
</dbReference>
<reference evidence="5 6" key="1">
    <citation type="submission" date="2016-10" db="EMBL/GenBank/DDBJ databases">
        <authorList>
            <person name="de Groot N.N."/>
        </authorList>
    </citation>
    <scope>NUCLEOTIDE SEQUENCE [LARGE SCALE GENOMIC DNA]</scope>
    <source>
        <strain evidence="5 6">DSM 16957</strain>
    </source>
</reference>
<dbReference type="Pfam" id="PF22058">
    <property type="entry name" value="X25_BaPul_like"/>
    <property type="match status" value="4"/>
</dbReference>
<dbReference type="InterPro" id="IPR013783">
    <property type="entry name" value="Ig-like_fold"/>
</dbReference>
<organism evidence="5 6">
    <name type="scientific">Aquimonas voraii</name>
    <dbReference type="NCBI Taxonomy" id="265719"/>
    <lineage>
        <taxon>Bacteria</taxon>
        <taxon>Pseudomonadati</taxon>
        <taxon>Pseudomonadota</taxon>
        <taxon>Gammaproteobacteria</taxon>
        <taxon>Lysobacterales</taxon>
        <taxon>Lysobacteraceae</taxon>
        <taxon>Aquimonas</taxon>
    </lineage>
</organism>
<dbReference type="Pfam" id="PF02922">
    <property type="entry name" value="CBM_48"/>
    <property type="match status" value="1"/>
</dbReference>
<keyword evidence="2" id="KW-0378">Hydrolase</keyword>
<dbReference type="InterPro" id="IPR006047">
    <property type="entry name" value="GH13_cat_dom"/>
</dbReference>
<dbReference type="InterPro" id="IPR040671">
    <property type="entry name" value="Pullulanase_N2"/>
</dbReference>
<gene>
    <name evidence="5" type="ORF">SAMN04488509_102441</name>
</gene>